<evidence type="ECO:0000259" key="16">
    <source>
        <dbReference type="Pfam" id="PF00905"/>
    </source>
</evidence>
<evidence type="ECO:0000256" key="7">
    <source>
        <dbReference type="ARBA" id="ARBA00022801"/>
    </source>
</evidence>
<dbReference type="GO" id="GO:0006508">
    <property type="term" value="P:proteolysis"/>
    <property type="evidence" value="ECO:0007669"/>
    <property type="project" value="UniProtKB-KW"/>
</dbReference>
<dbReference type="Pfam" id="PF00912">
    <property type="entry name" value="Transgly"/>
    <property type="match status" value="1"/>
</dbReference>
<keyword evidence="15" id="KW-1133">Transmembrane helix</keyword>
<keyword evidence="8" id="KW-0133">Cell shape</keyword>
<dbReference type="InterPro" id="IPR023346">
    <property type="entry name" value="Lysozyme-like_dom_sf"/>
</dbReference>
<proteinExistence type="inferred from homology"/>
<protein>
    <submittedName>
        <fullName evidence="18">Penicillin-binding protein</fullName>
    </submittedName>
</protein>
<dbReference type="GO" id="GO:0008955">
    <property type="term" value="F:peptidoglycan glycosyltransferase activity"/>
    <property type="evidence" value="ECO:0007669"/>
    <property type="project" value="UniProtKB-EC"/>
</dbReference>
<dbReference type="GO" id="GO:0009252">
    <property type="term" value="P:peptidoglycan biosynthetic process"/>
    <property type="evidence" value="ECO:0007669"/>
    <property type="project" value="UniProtKB-KW"/>
</dbReference>
<feature type="region of interest" description="Disordered" evidence="14">
    <location>
        <begin position="681"/>
        <end position="796"/>
    </location>
</feature>
<name>A0A2M8LWV1_9ACTN</name>
<dbReference type="Gene3D" id="1.10.3810.10">
    <property type="entry name" value="Biosynthetic peptidoglycan transglycosylase-like"/>
    <property type="match status" value="1"/>
</dbReference>
<gene>
    <name evidence="18" type="ORF">CUT44_18070</name>
</gene>
<evidence type="ECO:0000313" key="19">
    <source>
        <dbReference type="Proteomes" id="UP000230407"/>
    </source>
</evidence>
<evidence type="ECO:0000256" key="2">
    <source>
        <dbReference type="ARBA" id="ARBA00007739"/>
    </source>
</evidence>
<evidence type="ECO:0000256" key="3">
    <source>
        <dbReference type="ARBA" id="ARBA00022645"/>
    </source>
</evidence>
<dbReference type="GO" id="GO:0030288">
    <property type="term" value="C:outer membrane-bounded periplasmic space"/>
    <property type="evidence" value="ECO:0007669"/>
    <property type="project" value="TreeGrafter"/>
</dbReference>
<evidence type="ECO:0000256" key="12">
    <source>
        <dbReference type="ARBA" id="ARBA00034000"/>
    </source>
</evidence>
<dbReference type="EMBL" id="PGGW01000058">
    <property type="protein sequence ID" value="PJE96414.1"/>
    <property type="molecule type" value="Genomic_DNA"/>
</dbReference>
<keyword evidence="4" id="KW-0645">Protease</keyword>
<keyword evidence="15" id="KW-0472">Membrane</keyword>
<keyword evidence="3" id="KW-0121">Carboxypeptidase</keyword>
<dbReference type="FunFam" id="1.10.3810.10:FF:000001">
    <property type="entry name" value="Penicillin-binding protein 1A"/>
    <property type="match status" value="1"/>
</dbReference>
<keyword evidence="7" id="KW-0378">Hydrolase</keyword>
<comment type="catalytic activity">
    <reaction evidence="13">
        <text>[GlcNAc-(1-&gt;4)-Mur2Ac(oyl-L-Ala-gamma-D-Glu-L-Lys-D-Ala-D-Ala)](n)-di-trans,octa-cis-undecaprenyl diphosphate + beta-D-GlcNAc-(1-&gt;4)-Mur2Ac(oyl-L-Ala-gamma-D-Glu-L-Lys-D-Ala-D-Ala)-di-trans,octa-cis-undecaprenyl diphosphate = [GlcNAc-(1-&gt;4)-Mur2Ac(oyl-L-Ala-gamma-D-Glu-L-Lys-D-Ala-D-Ala)](n+1)-di-trans,octa-cis-undecaprenyl diphosphate + di-trans,octa-cis-undecaprenyl diphosphate + H(+)</text>
        <dbReference type="Rhea" id="RHEA:23708"/>
        <dbReference type="Rhea" id="RHEA-COMP:9602"/>
        <dbReference type="Rhea" id="RHEA-COMP:9603"/>
        <dbReference type="ChEBI" id="CHEBI:15378"/>
        <dbReference type="ChEBI" id="CHEBI:58405"/>
        <dbReference type="ChEBI" id="CHEBI:60033"/>
        <dbReference type="ChEBI" id="CHEBI:78435"/>
        <dbReference type="EC" id="2.4.99.28"/>
    </reaction>
</comment>
<feature type="domain" description="Glycosyl transferase family 51" evidence="17">
    <location>
        <begin position="79"/>
        <end position="261"/>
    </location>
</feature>
<feature type="compositionally biased region" description="Low complexity" evidence="14">
    <location>
        <begin position="735"/>
        <end position="765"/>
    </location>
</feature>
<comment type="similarity">
    <text evidence="2">In the N-terminal section; belongs to the glycosyltransferase 51 family.</text>
</comment>
<feature type="compositionally biased region" description="Basic and acidic residues" evidence="14">
    <location>
        <begin position="691"/>
        <end position="719"/>
    </location>
</feature>
<evidence type="ECO:0000256" key="9">
    <source>
        <dbReference type="ARBA" id="ARBA00022984"/>
    </source>
</evidence>
<evidence type="ECO:0000256" key="8">
    <source>
        <dbReference type="ARBA" id="ARBA00022960"/>
    </source>
</evidence>
<keyword evidence="5" id="KW-0328">Glycosyltransferase</keyword>
<feature type="transmembrane region" description="Helical" evidence="15">
    <location>
        <begin position="20"/>
        <end position="45"/>
    </location>
</feature>
<evidence type="ECO:0000256" key="6">
    <source>
        <dbReference type="ARBA" id="ARBA00022679"/>
    </source>
</evidence>
<dbReference type="GO" id="GO:0008360">
    <property type="term" value="P:regulation of cell shape"/>
    <property type="evidence" value="ECO:0007669"/>
    <property type="project" value="UniProtKB-KW"/>
</dbReference>
<dbReference type="Gene3D" id="3.40.710.10">
    <property type="entry name" value="DD-peptidase/beta-lactamase superfamily"/>
    <property type="match status" value="1"/>
</dbReference>
<dbReference type="PANTHER" id="PTHR32282:SF33">
    <property type="entry name" value="PEPTIDOGLYCAN GLYCOSYLTRANSFERASE"/>
    <property type="match status" value="1"/>
</dbReference>
<dbReference type="InterPro" id="IPR001460">
    <property type="entry name" value="PCN-bd_Tpept"/>
</dbReference>
<feature type="compositionally biased region" description="Gly residues" evidence="14">
    <location>
        <begin position="766"/>
        <end position="796"/>
    </location>
</feature>
<dbReference type="Proteomes" id="UP000230407">
    <property type="component" value="Unassembled WGS sequence"/>
</dbReference>
<dbReference type="InterPro" id="IPR001264">
    <property type="entry name" value="Glyco_trans_51"/>
</dbReference>
<evidence type="ECO:0000256" key="13">
    <source>
        <dbReference type="ARBA" id="ARBA00049902"/>
    </source>
</evidence>
<dbReference type="InterPro" id="IPR036950">
    <property type="entry name" value="PBP_transglycosylase"/>
</dbReference>
<dbReference type="SUPFAM" id="SSF56601">
    <property type="entry name" value="beta-lactamase/transpeptidase-like"/>
    <property type="match status" value="1"/>
</dbReference>
<keyword evidence="9" id="KW-0573">Peptidoglycan synthesis</keyword>
<evidence type="ECO:0000256" key="1">
    <source>
        <dbReference type="ARBA" id="ARBA00007090"/>
    </source>
</evidence>
<comment type="caution">
    <text evidence="18">The sequence shown here is derived from an EMBL/GenBank/DDBJ whole genome shotgun (WGS) entry which is preliminary data.</text>
</comment>
<dbReference type="GO" id="GO:0071555">
    <property type="term" value="P:cell wall organization"/>
    <property type="evidence" value="ECO:0007669"/>
    <property type="project" value="UniProtKB-KW"/>
</dbReference>
<evidence type="ECO:0000256" key="10">
    <source>
        <dbReference type="ARBA" id="ARBA00023268"/>
    </source>
</evidence>
<keyword evidence="15" id="KW-0812">Transmembrane</keyword>
<evidence type="ECO:0000256" key="11">
    <source>
        <dbReference type="ARBA" id="ARBA00023316"/>
    </source>
</evidence>
<evidence type="ECO:0000256" key="14">
    <source>
        <dbReference type="SAM" id="MobiDB-lite"/>
    </source>
</evidence>
<comment type="similarity">
    <text evidence="1">In the C-terminal section; belongs to the transpeptidase family.</text>
</comment>
<dbReference type="RefSeq" id="WP_100202907.1">
    <property type="nucleotide sequence ID" value="NZ_PGGW01000058.1"/>
</dbReference>
<feature type="domain" description="Penicillin-binding protein transpeptidase" evidence="16">
    <location>
        <begin position="362"/>
        <end position="633"/>
    </location>
</feature>
<dbReference type="InterPro" id="IPR050396">
    <property type="entry name" value="Glycosyltr_51/Transpeptidase"/>
</dbReference>
<dbReference type="SUPFAM" id="SSF53955">
    <property type="entry name" value="Lysozyme-like"/>
    <property type="match status" value="1"/>
</dbReference>
<evidence type="ECO:0000256" key="4">
    <source>
        <dbReference type="ARBA" id="ARBA00022670"/>
    </source>
</evidence>
<evidence type="ECO:0000256" key="5">
    <source>
        <dbReference type="ARBA" id="ARBA00022676"/>
    </source>
</evidence>
<dbReference type="GO" id="GO:0009002">
    <property type="term" value="F:serine-type D-Ala-D-Ala carboxypeptidase activity"/>
    <property type="evidence" value="ECO:0007669"/>
    <property type="project" value="UniProtKB-EC"/>
</dbReference>
<comment type="catalytic activity">
    <reaction evidence="12">
        <text>Preferential cleavage: (Ac)2-L-Lys-D-Ala-|-D-Ala. Also transpeptidation of peptidyl-alanyl moieties that are N-acyl substituents of D-alanine.</text>
        <dbReference type="EC" id="3.4.16.4"/>
    </reaction>
</comment>
<keyword evidence="10" id="KW-0511">Multifunctional enzyme</keyword>
<evidence type="ECO:0000259" key="17">
    <source>
        <dbReference type="Pfam" id="PF00912"/>
    </source>
</evidence>
<keyword evidence="6" id="KW-0808">Transferase</keyword>
<dbReference type="PANTHER" id="PTHR32282">
    <property type="entry name" value="BINDING PROTEIN TRANSPEPTIDASE, PUTATIVE-RELATED"/>
    <property type="match status" value="1"/>
</dbReference>
<evidence type="ECO:0000256" key="15">
    <source>
        <dbReference type="SAM" id="Phobius"/>
    </source>
</evidence>
<organism evidence="18 19">
    <name type="scientific">Streptomyces carminius</name>
    <dbReference type="NCBI Taxonomy" id="2665496"/>
    <lineage>
        <taxon>Bacteria</taxon>
        <taxon>Bacillati</taxon>
        <taxon>Actinomycetota</taxon>
        <taxon>Actinomycetes</taxon>
        <taxon>Kitasatosporales</taxon>
        <taxon>Streptomycetaceae</taxon>
        <taxon>Streptomyces</taxon>
    </lineage>
</organism>
<accession>A0A2M8LWV1</accession>
<dbReference type="AlphaFoldDB" id="A0A2M8LWV1"/>
<dbReference type="InterPro" id="IPR012338">
    <property type="entry name" value="Beta-lactam/transpept-like"/>
</dbReference>
<keyword evidence="11" id="KW-0961">Cell wall biogenesis/degradation</keyword>
<keyword evidence="19" id="KW-1185">Reference proteome</keyword>
<dbReference type="GO" id="GO:0008658">
    <property type="term" value="F:penicillin binding"/>
    <property type="evidence" value="ECO:0007669"/>
    <property type="project" value="InterPro"/>
</dbReference>
<evidence type="ECO:0000313" key="18">
    <source>
        <dbReference type="EMBL" id="PJE96414.1"/>
    </source>
</evidence>
<reference evidence="18 19" key="1">
    <citation type="submission" date="2017-11" db="EMBL/GenBank/DDBJ databases">
        <title>Streptomyces carmine sp. nov., a novel actinomycete isolated from Sophora alopecuroides in Xinjiang, China.</title>
        <authorList>
            <person name="Wang Y."/>
            <person name="Luo X."/>
            <person name="Wan C."/>
            <person name="Zhang L."/>
        </authorList>
    </citation>
    <scope>NUCLEOTIDE SEQUENCE [LARGE SCALE GENOMIC DNA]</scope>
    <source>
        <strain evidence="18 19">TRM SA0054</strain>
    </source>
</reference>
<dbReference type="Pfam" id="PF00905">
    <property type="entry name" value="Transpeptidase"/>
    <property type="match status" value="1"/>
</dbReference>
<sequence>MANKRSGGGLTGPQQAAKFLGVSVLAGAVMAGVALPVAGGLGLAAKGAVENFDEIPVDFKRPPLSQKNRILDAEGELIATDYYRDRTVVPLEKIAPPMRKAIIAIEDSRFYEHGAVDLKGILRALNKNAQQGEVSEGGSTLTQQYVKNVFVEQAGDDPEKVAEATQQTIGRKIQELQFAIQVEEELTKDQILENYLNITFFGQQAYGIEAAARRYFSKPAADLGLHEAALLAGLVQSPTRYDPLNNEEDALKRRNVVLERMAETGAVSRKEADAAKQRDLGLKISRPKSGCITSTDKAGFFCDYVRKVVLTDPAFGKTEEERRERWKRGGLTIHTTLSPKAQKAAAKAATSKVYEDDPVAASVVQVEPGTGKILSMAQSRPYGLDQKKNQTTLNLAVNNAMGGSTHGFQVGSTFKPIIAAAALQKGINPTHTYSSDWKTTFKESDFTVCGNKPYGTKEWPVENELESEKGSWDMTSALGKSINTYFANLGQKAGLCDVVKMAGKMGVKRGDGQPVEQRPSMLLGGQNISPLAMAAAYATFANRGTYCSPVAIEKVVDADGKKLSVPRTKCERAMSEHTADSINKMLKGVVEDGTGTAAGLSDRDNAGKTGTTDGRKDAWFVGYTPNLSTAVWVGDDVGTPREMFDITIGGQYYPKVCGGCLPGPIWKTAMTGALKGESVESFNDVHVPRGRTKEDKPGDGDGDGDGGRNDNRPGGERPGRPSIPGPGFTFGPDLTAGGTTDGGTETMGGNTNAGGNTNGGVTPTGEPGGFPGGFDNGGADSGGWQDGGQDGGWGPR</sequence>